<evidence type="ECO:0000313" key="1">
    <source>
        <dbReference type="EMBL" id="KAI4334173.1"/>
    </source>
</evidence>
<reference evidence="1 2" key="1">
    <citation type="journal article" date="2022" name="DNA Res.">
        <title>Chromosomal-level genome assembly of the orchid tree Bauhinia variegata (Leguminosae; Cercidoideae) supports the allotetraploid origin hypothesis of Bauhinia.</title>
        <authorList>
            <person name="Zhong Y."/>
            <person name="Chen Y."/>
            <person name="Zheng D."/>
            <person name="Pang J."/>
            <person name="Liu Y."/>
            <person name="Luo S."/>
            <person name="Meng S."/>
            <person name="Qian L."/>
            <person name="Wei D."/>
            <person name="Dai S."/>
            <person name="Zhou R."/>
        </authorList>
    </citation>
    <scope>NUCLEOTIDE SEQUENCE [LARGE SCALE GENOMIC DNA]</scope>
    <source>
        <strain evidence="1">BV-YZ2020</strain>
    </source>
</reference>
<sequence>MSASMSKSTQAQGIVTILGFDSERTRAPAPSLRRTLSADMSSKKWLSQNGFCPMKKIASSQQLSQSKITAESFSSSEGEDDQYHEDRKEMEAEGEAERGQFDIWNSIQQDKKKKEQERAGQFDIWSSIISQKNNDDAIKSLPNYVHPLVKRSQSSLSEKSLEICTESLGSETGSNEFSSYPPSETGDGEEDKEEEQQQQEPERWTVQPFEAEEYLPKYNYAAAAATKKSPARSFPPPLPSLARQDGPSLHMRSRRDNGRLVLEAVSVPSQNNFRAQRQDGRLVLTLANHEESKEGATEEQHMEDIGDESEGDQEEKEHEEFEDDESESEEEEVGGIEIDEGNTRDNIETFTEQAPILSSGIPGAHRLAMMMNKPVGLVNKNPKWSEKSNEVVEFQDVKVAEPTPVAKSLPPRPRVGRFIPSAPATASAASLNAYEYYWKTKPTPAAKPPTYQQNSSPLNNNSKLVSSKDMNETPNEQQRLVVLRGKNGDYLIHKLKSCKESRRSFLFWEPYCIATS</sequence>
<name>A0ACB9NDR8_BAUVA</name>
<protein>
    <submittedName>
        <fullName evidence="1">Uncharacterized protein</fullName>
    </submittedName>
</protein>
<gene>
    <name evidence="1" type="ORF">L6164_018894</name>
</gene>
<comment type="caution">
    <text evidence="1">The sequence shown here is derived from an EMBL/GenBank/DDBJ whole genome shotgun (WGS) entry which is preliminary data.</text>
</comment>
<dbReference type="EMBL" id="CM039432">
    <property type="protein sequence ID" value="KAI4334173.1"/>
    <property type="molecule type" value="Genomic_DNA"/>
</dbReference>
<keyword evidence="2" id="KW-1185">Reference proteome</keyword>
<dbReference type="Proteomes" id="UP000828941">
    <property type="component" value="Chromosome 7"/>
</dbReference>
<organism evidence="1 2">
    <name type="scientific">Bauhinia variegata</name>
    <name type="common">Purple orchid tree</name>
    <name type="synonym">Phanera variegata</name>
    <dbReference type="NCBI Taxonomy" id="167791"/>
    <lineage>
        <taxon>Eukaryota</taxon>
        <taxon>Viridiplantae</taxon>
        <taxon>Streptophyta</taxon>
        <taxon>Embryophyta</taxon>
        <taxon>Tracheophyta</taxon>
        <taxon>Spermatophyta</taxon>
        <taxon>Magnoliopsida</taxon>
        <taxon>eudicotyledons</taxon>
        <taxon>Gunneridae</taxon>
        <taxon>Pentapetalae</taxon>
        <taxon>rosids</taxon>
        <taxon>fabids</taxon>
        <taxon>Fabales</taxon>
        <taxon>Fabaceae</taxon>
        <taxon>Cercidoideae</taxon>
        <taxon>Cercideae</taxon>
        <taxon>Bauhiniinae</taxon>
        <taxon>Bauhinia</taxon>
    </lineage>
</organism>
<accession>A0ACB9NDR8</accession>
<evidence type="ECO:0000313" key="2">
    <source>
        <dbReference type="Proteomes" id="UP000828941"/>
    </source>
</evidence>
<proteinExistence type="predicted"/>